<dbReference type="AlphaFoldDB" id="G8Y9J5"/>
<evidence type="ECO:0000256" key="1">
    <source>
        <dbReference type="ARBA" id="ARBA00004141"/>
    </source>
</evidence>
<gene>
    <name evidence="11" type="primary">Piso0_004712</name>
    <name evidence="11" type="ORF">GNLVRS01_PISO0K22912g</name>
    <name evidence="12" type="ORF">GNLVRS01_PISO0L22913g</name>
</gene>
<feature type="transmembrane region" description="Helical" evidence="10">
    <location>
        <begin position="322"/>
        <end position="342"/>
    </location>
</feature>
<evidence type="ECO:0000256" key="8">
    <source>
        <dbReference type="ARBA" id="ARBA00023136"/>
    </source>
</evidence>
<evidence type="ECO:0000256" key="5">
    <source>
        <dbReference type="ARBA" id="ARBA00022856"/>
    </source>
</evidence>
<dbReference type="InterPro" id="IPR004813">
    <property type="entry name" value="OPT"/>
</dbReference>
<dbReference type="eggNOG" id="KOG2262">
    <property type="taxonomic scope" value="Eukaryota"/>
</dbReference>
<feature type="compositionally biased region" description="Basic and acidic residues" evidence="9">
    <location>
        <begin position="20"/>
        <end position="34"/>
    </location>
</feature>
<reference evidence="11" key="1">
    <citation type="submission" date="2011-10" db="EMBL/GenBank/DDBJ databases">
        <authorList>
            <person name="Genoscope - CEA"/>
        </authorList>
    </citation>
    <scope>NUCLEOTIDE SEQUENCE</scope>
</reference>
<proteinExistence type="inferred from homology"/>
<dbReference type="GO" id="GO:0016020">
    <property type="term" value="C:membrane"/>
    <property type="evidence" value="ECO:0007669"/>
    <property type="project" value="UniProtKB-SubCell"/>
</dbReference>
<organism evidence="11 13">
    <name type="scientific">Pichia sorbitophila (strain ATCC MYA-4447 / BCRC 22081 / CBS 7064 / NBRC 10061 / NRRL Y-12695)</name>
    <name type="common">Hybrid yeast</name>
    <dbReference type="NCBI Taxonomy" id="559304"/>
    <lineage>
        <taxon>Eukaryota</taxon>
        <taxon>Fungi</taxon>
        <taxon>Dikarya</taxon>
        <taxon>Ascomycota</taxon>
        <taxon>Saccharomycotina</taxon>
        <taxon>Pichiomycetes</taxon>
        <taxon>Debaryomycetaceae</taxon>
        <taxon>Millerozyma</taxon>
    </lineage>
</organism>
<dbReference type="EMBL" id="FO082049">
    <property type="protein sequence ID" value="CCE84109.1"/>
    <property type="molecule type" value="Genomic_DNA"/>
</dbReference>
<accession>G8Y9J5</accession>
<dbReference type="Pfam" id="PF03169">
    <property type="entry name" value="OPT"/>
    <property type="match status" value="1"/>
</dbReference>
<evidence type="ECO:0000313" key="11">
    <source>
        <dbReference type="EMBL" id="CCE84109.1"/>
    </source>
</evidence>
<evidence type="ECO:0000256" key="10">
    <source>
        <dbReference type="SAM" id="Phobius"/>
    </source>
</evidence>
<comment type="similarity">
    <text evidence="2">Belongs to the oligopeptide OPT transporter family.</text>
</comment>
<protein>
    <submittedName>
        <fullName evidence="11">Piso0_004712 protein</fullName>
    </submittedName>
</protein>
<evidence type="ECO:0000256" key="2">
    <source>
        <dbReference type="ARBA" id="ARBA00008807"/>
    </source>
</evidence>
<keyword evidence="7 10" id="KW-1133">Transmembrane helix</keyword>
<evidence type="ECO:0000256" key="7">
    <source>
        <dbReference type="ARBA" id="ARBA00022989"/>
    </source>
</evidence>
<evidence type="ECO:0000313" key="13">
    <source>
        <dbReference type="Proteomes" id="UP000005222"/>
    </source>
</evidence>
<dbReference type="HOGENOM" id="CLU_004965_3_2_1"/>
<dbReference type="GO" id="GO:0035673">
    <property type="term" value="F:oligopeptide transmembrane transporter activity"/>
    <property type="evidence" value="ECO:0007669"/>
    <property type="project" value="InterPro"/>
</dbReference>
<sequence length="778" mass="88438">MDNSRPSSEMRLAENSQDDLNDRLETSNDPKKVADQSISIEQVATSKDNSLYEEDEELPEDLKDLPDIVRSIVPLEDDSSIPVFTFRYFVLSIIFIVPGAFIDTMNTFRTTSAAYSIFFVQIASHWVGKFLARTLPNKEIRIYGRLKFNLNPGPWSIKETVLITVTASSGATGSQGINALALSELFYGDTVNAAVAIFYMWAIVFLGYSYAAVARNFLLYDPQFIWPQALMQTALFQSQKKSGSDNKGANKQMIVFFTVLIGVTIWEFFPEFIFPFTSSLALLCWVAPRNKIANFLGSGLGGMGVLNFTLDWSNITSSIMLYPYWIQVIEFIAFVFGAWVLIPAAKWGNMSSFKHGLMSNTLFLKNGTSYPIKEMLTPSLQLNSTAYQEYGPAYLGAQKAWNMFFDYAAYVSGIVWVVLFGFGTLKKSLRKVFSSYQERRRNNGSLNINTFYSDRINKLQAAYNEVPLWWYIALFLTSFITLIVILATGKLFMPWWCCIIASAFGFVIVTPLAWLYALSNFQLPIGSFNEVLYGYMIQNMKTRHPGGATVYGAIAGDAWYRAQYILQDQKIGHYMHLPPKALFFSQIYGEIIGVPINYVALRWILSSKKEYLNGDKVDPLHQWTAQEIVSYNTNAILYVILGPKRFFSHYKILPYGFLLGAVAPVIIYSIYRLFPKSPLKMHLWNTTVFFSTMSTFYGNISTGYLSKFIGGTVTMYWAYRYKHETWKKYNYILAAAITTGFNLAVLLIFIFFSSGKTVQMPHWWGNNAKSVERCFALN</sequence>
<feature type="transmembrane region" description="Helical" evidence="10">
    <location>
        <begin position="292"/>
        <end position="310"/>
    </location>
</feature>
<dbReference type="PANTHER" id="PTHR22601">
    <property type="entry name" value="ISP4 LIKE PROTEIN"/>
    <property type="match status" value="1"/>
</dbReference>
<name>G8Y9J5_PICSO</name>
<feature type="transmembrane region" description="Helical" evidence="10">
    <location>
        <begin position="81"/>
        <end position="101"/>
    </location>
</feature>
<feature type="region of interest" description="Disordered" evidence="9">
    <location>
        <begin position="1"/>
        <end position="39"/>
    </location>
</feature>
<evidence type="ECO:0000256" key="4">
    <source>
        <dbReference type="ARBA" id="ARBA00022692"/>
    </source>
</evidence>
<feature type="transmembrane region" description="Helical" evidence="10">
    <location>
        <begin position="253"/>
        <end position="272"/>
    </location>
</feature>
<feature type="transmembrane region" description="Helical" evidence="10">
    <location>
        <begin position="407"/>
        <end position="425"/>
    </location>
</feature>
<feature type="transmembrane region" description="Helical" evidence="10">
    <location>
        <begin position="694"/>
        <end position="719"/>
    </location>
</feature>
<evidence type="ECO:0000256" key="9">
    <source>
        <dbReference type="SAM" id="MobiDB-lite"/>
    </source>
</evidence>
<feature type="transmembrane region" description="Helical" evidence="10">
    <location>
        <begin position="652"/>
        <end position="674"/>
    </location>
</feature>
<evidence type="ECO:0000256" key="3">
    <source>
        <dbReference type="ARBA" id="ARBA00022448"/>
    </source>
</evidence>
<dbReference type="GO" id="GO:0015031">
    <property type="term" value="P:protein transport"/>
    <property type="evidence" value="ECO:0007669"/>
    <property type="project" value="UniProtKB-KW"/>
</dbReference>
<keyword evidence="6" id="KW-0653">Protein transport</keyword>
<feature type="transmembrane region" description="Helical" evidence="10">
    <location>
        <begin position="731"/>
        <end position="752"/>
    </location>
</feature>
<feature type="transmembrane region" description="Helical" evidence="10">
    <location>
        <begin position="193"/>
        <end position="213"/>
    </location>
</feature>
<dbReference type="EMBL" id="FO082048">
    <property type="protein sequence ID" value="CCE85140.1"/>
    <property type="molecule type" value="Genomic_DNA"/>
</dbReference>
<dbReference type="InterPro" id="IPR004648">
    <property type="entry name" value="Oligpept_transpt"/>
</dbReference>
<keyword evidence="8 10" id="KW-0472">Membrane</keyword>
<dbReference type="InParanoid" id="G8Y9J5"/>
<keyword evidence="3" id="KW-0813">Transport</keyword>
<feature type="transmembrane region" description="Helical" evidence="10">
    <location>
        <begin position="493"/>
        <end position="517"/>
    </location>
</feature>
<dbReference type="NCBIfam" id="TIGR00728">
    <property type="entry name" value="OPT_sfam"/>
    <property type="match status" value="1"/>
</dbReference>
<keyword evidence="13" id="KW-1185">Reference proteome</keyword>
<feature type="transmembrane region" description="Helical" evidence="10">
    <location>
        <begin position="468"/>
        <end position="487"/>
    </location>
</feature>
<dbReference type="Proteomes" id="UP000005222">
    <property type="component" value="Chromosome K"/>
</dbReference>
<evidence type="ECO:0000256" key="6">
    <source>
        <dbReference type="ARBA" id="ARBA00022927"/>
    </source>
</evidence>
<evidence type="ECO:0000313" key="12">
    <source>
        <dbReference type="EMBL" id="CCE85140.1"/>
    </source>
</evidence>
<comment type="subcellular location">
    <subcellularLocation>
        <location evidence="1">Membrane</location>
        <topology evidence="1">Multi-pass membrane protein</topology>
    </subcellularLocation>
</comment>
<keyword evidence="4 10" id="KW-0812">Transmembrane</keyword>
<reference evidence="13" key="2">
    <citation type="journal article" date="2012" name="G3 (Bethesda)">
        <title>Pichia sorbitophila, an interspecies yeast hybrid reveals early steps of genome resolution following polyploidization.</title>
        <authorList>
            <person name="Leh Louis V."/>
            <person name="Despons L."/>
            <person name="Friedrich A."/>
            <person name="Martin T."/>
            <person name="Durrens P."/>
            <person name="Casaregola S."/>
            <person name="Neuveglise C."/>
            <person name="Fairhead C."/>
            <person name="Marck C."/>
            <person name="Cruz J.A."/>
            <person name="Straub M.L."/>
            <person name="Kugler V."/>
            <person name="Sacerdot C."/>
            <person name="Uzunov Z."/>
            <person name="Thierry A."/>
            <person name="Weiss S."/>
            <person name="Bleykasten C."/>
            <person name="De Montigny J."/>
            <person name="Jacques N."/>
            <person name="Jung P."/>
            <person name="Lemaire M."/>
            <person name="Mallet S."/>
            <person name="Morel G."/>
            <person name="Richard G.F."/>
            <person name="Sarkar A."/>
            <person name="Savel G."/>
            <person name="Schacherer J."/>
            <person name="Seret M.L."/>
            <person name="Talla E."/>
            <person name="Samson G."/>
            <person name="Jubin C."/>
            <person name="Poulain J."/>
            <person name="Vacherie B."/>
            <person name="Barbe V."/>
            <person name="Pelletier E."/>
            <person name="Sherman D.J."/>
            <person name="Westhof E."/>
            <person name="Weissenbach J."/>
            <person name="Baret P.V."/>
            <person name="Wincker P."/>
            <person name="Gaillardin C."/>
            <person name="Dujon B."/>
            <person name="Souciet J.L."/>
        </authorList>
    </citation>
    <scope>NUCLEOTIDE SEQUENCE [LARGE SCALE GENOMIC DNA]</scope>
    <source>
        <strain evidence="13">ATCC MYA-4447 / BCRC 22081 / CBS 7064 / NBRC 10061 / NRRL Y-12695</strain>
    </source>
</reference>
<keyword evidence="5" id="KW-0571">Peptide transport</keyword>
<dbReference type="OrthoDB" id="9986677at2759"/>
<dbReference type="Proteomes" id="UP000005222">
    <property type="component" value="Chromosome L"/>
</dbReference>